<evidence type="ECO:0000256" key="2">
    <source>
        <dbReference type="ARBA" id="ARBA00011027"/>
    </source>
</evidence>
<proteinExistence type="inferred from homology"/>
<keyword evidence="6" id="KW-1015">Disulfide bond</keyword>
<evidence type="ECO:0000256" key="5">
    <source>
        <dbReference type="ARBA" id="ARBA00022690"/>
    </source>
</evidence>
<dbReference type="Pfam" id="PF00965">
    <property type="entry name" value="TIMP"/>
    <property type="match status" value="1"/>
</dbReference>
<keyword evidence="8" id="KW-0732">Signal</keyword>
<evidence type="ECO:0000259" key="9">
    <source>
        <dbReference type="PROSITE" id="PS50189"/>
    </source>
</evidence>
<gene>
    <name evidence="10" type="ORF">PEVE_00026084</name>
</gene>
<dbReference type="Gene3D" id="2.40.50.120">
    <property type="match status" value="1"/>
</dbReference>
<dbReference type="InterPro" id="IPR008993">
    <property type="entry name" value="TIMP-like_OB-fold"/>
</dbReference>
<dbReference type="SMART" id="SM00206">
    <property type="entry name" value="NTR"/>
    <property type="match status" value="1"/>
</dbReference>
<dbReference type="InterPro" id="IPR001134">
    <property type="entry name" value="Netrin_domain"/>
</dbReference>
<feature type="chain" id="PRO_5046062473" description="NTR domain-containing protein" evidence="8">
    <location>
        <begin position="20"/>
        <end position="220"/>
    </location>
</feature>
<organism evidence="10 11">
    <name type="scientific">Porites evermanni</name>
    <dbReference type="NCBI Taxonomy" id="104178"/>
    <lineage>
        <taxon>Eukaryota</taxon>
        <taxon>Metazoa</taxon>
        <taxon>Cnidaria</taxon>
        <taxon>Anthozoa</taxon>
        <taxon>Hexacorallia</taxon>
        <taxon>Scleractinia</taxon>
        <taxon>Fungiina</taxon>
        <taxon>Poritidae</taxon>
        <taxon>Porites</taxon>
    </lineage>
</organism>
<name>A0ABN8MA63_9CNID</name>
<keyword evidence="4" id="KW-0483">Metalloprotease inhibitor</keyword>
<comment type="subcellular location">
    <subcellularLocation>
        <location evidence="1">Secreted</location>
    </subcellularLocation>
</comment>
<dbReference type="Gene3D" id="3.90.370.10">
    <property type="entry name" value="Tissue inhibitor of metalloproteinase-1. Chain B, domain 1"/>
    <property type="match status" value="1"/>
</dbReference>
<protein>
    <recommendedName>
        <fullName evidence="9">NTR domain-containing protein</fullName>
    </recommendedName>
</protein>
<accession>A0ABN8MA63</accession>
<dbReference type="PANTHER" id="PTHR11844">
    <property type="entry name" value="METALLOPROTEASE INHIBITOR"/>
    <property type="match status" value="1"/>
</dbReference>
<comment type="caution">
    <text evidence="10">The sequence shown here is derived from an EMBL/GenBank/DDBJ whole genome shotgun (WGS) entry which is preliminary data.</text>
</comment>
<keyword evidence="7" id="KW-0481">Metalloenzyme inhibitor</keyword>
<feature type="signal peptide" evidence="8">
    <location>
        <begin position="1"/>
        <end position="19"/>
    </location>
</feature>
<dbReference type="PROSITE" id="PS50189">
    <property type="entry name" value="NTR"/>
    <property type="match status" value="1"/>
</dbReference>
<evidence type="ECO:0000256" key="1">
    <source>
        <dbReference type="ARBA" id="ARBA00004613"/>
    </source>
</evidence>
<evidence type="ECO:0000256" key="6">
    <source>
        <dbReference type="ARBA" id="ARBA00023157"/>
    </source>
</evidence>
<evidence type="ECO:0000256" key="4">
    <source>
        <dbReference type="ARBA" id="ARBA00022608"/>
    </source>
</evidence>
<keyword evidence="11" id="KW-1185">Reference proteome</keyword>
<dbReference type="EMBL" id="CALNXI010000352">
    <property type="protein sequence ID" value="CAH3025439.1"/>
    <property type="molecule type" value="Genomic_DNA"/>
</dbReference>
<evidence type="ECO:0000313" key="11">
    <source>
        <dbReference type="Proteomes" id="UP001159427"/>
    </source>
</evidence>
<evidence type="ECO:0000256" key="3">
    <source>
        <dbReference type="ARBA" id="ARBA00022525"/>
    </source>
</evidence>
<feature type="domain" description="NTR" evidence="9">
    <location>
        <begin position="16"/>
        <end position="154"/>
    </location>
</feature>
<dbReference type="SUPFAM" id="SSF50242">
    <property type="entry name" value="TIMP-like"/>
    <property type="match status" value="1"/>
</dbReference>
<evidence type="ECO:0000256" key="8">
    <source>
        <dbReference type="SAM" id="SignalP"/>
    </source>
</evidence>
<reference evidence="10 11" key="1">
    <citation type="submission" date="2022-05" db="EMBL/GenBank/DDBJ databases">
        <authorList>
            <consortium name="Genoscope - CEA"/>
            <person name="William W."/>
        </authorList>
    </citation>
    <scope>NUCLEOTIDE SEQUENCE [LARGE SCALE GENOMIC DNA]</scope>
</reference>
<keyword evidence="5" id="KW-0646">Protease inhibitor</keyword>
<sequence length="220" mass="25178">MSLILLALLLMSVGDCVYGKSQPVTRYMKHPQEQFCSADFVVHAKVLPKNHSEDGGKHKIRVYDLKILEIYKGEDLLENQTKNVEGNSSGKTNLTLEVYVDRKVLRSDAKTEYLLSGLIKNGKFHMNEGSWIEEWTNVTPAYKLGISGIYGQNCECHITPCFGRPGCNRPLKGCDVTPQWLGYFYRGCEWLHSQCLKNRERNECYWSKTADYIDCINQLP</sequence>
<keyword evidence="3" id="KW-0964">Secreted</keyword>
<evidence type="ECO:0000313" key="10">
    <source>
        <dbReference type="EMBL" id="CAH3025439.1"/>
    </source>
</evidence>
<dbReference type="InterPro" id="IPR027465">
    <property type="entry name" value="TIMP_C"/>
</dbReference>
<dbReference type="Proteomes" id="UP001159427">
    <property type="component" value="Unassembled WGS sequence"/>
</dbReference>
<dbReference type="PANTHER" id="PTHR11844:SF33">
    <property type="entry name" value="TISSUE INHIBITOR OF METALLOPROTEINASE"/>
    <property type="match status" value="1"/>
</dbReference>
<comment type="similarity">
    <text evidence="2">Belongs to the protease inhibitor I35 (TIMP) family.</text>
</comment>
<dbReference type="InterPro" id="IPR001820">
    <property type="entry name" value="TIMP"/>
</dbReference>
<evidence type="ECO:0000256" key="7">
    <source>
        <dbReference type="ARBA" id="ARBA00023215"/>
    </source>
</evidence>